<proteinExistence type="predicted"/>
<keyword evidence="4" id="KW-1185">Reference proteome</keyword>
<dbReference type="PROSITE" id="PS50926">
    <property type="entry name" value="TRAM"/>
    <property type="match status" value="1"/>
</dbReference>
<dbReference type="Pfam" id="PF24353">
    <property type="entry name" value="DUF7513"/>
    <property type="match status" value="1"/>
</dbReference>
<name>A0A9E7N9Y1_9EURY</name>
<dbReference type="InterPro" id="IPR002792">
    <property type="entry name" value="TRAM_dom"/>
</dbReference>
<dbReference type="InterPro" id="IPR055935">
    <property type="entry name" value="DUF7513"/>
</dbReference>
<feature type="domain" description="TRAM" evidence="2">
    <location>
        <begin position="19"/>
        <end position="82"/>
    </location>
</feature>
<dbReference type="EMBL" id="CP100355">
    <property type="protein sequence ID" value="UTF54150.1"/>
    <property type="molecule type" value="Genomic_DNA"/>
</dbReference>
<evidence type="ECO:0000313" key="4">
    <source>
        <dbReference type="Proteomes" id="UP001056855"/>
    </source>
</evidence>
<dbReference type="Gene3D" id="2.40.50.140">
    <property type="entry name" value="Nucleic acid-binding proteins"/>
    <property type="match status" value="1"/>
</dbReference>
<organism evidence="3 4">
    <name type="scientific">Natronosalvus rutilus</name>
    <dbReference type="NCBI Taxonomy" id="2953753"/>
    <lineage>
        <taxon>Archaea</taxon>
        <taxon>Methanobacteriati</taxon>
        <taxon>Methanobacteriota</taxon>
        <taxon>Stenosarchaea group</taxon>
        <taxon>Halobacteria</taxon>
        <taxon>Halobacteriales</taxon>
        <taxon>Natrialbaceae</taxon>
        <taxon>Natronosalvus</taxon>
    </lineage>
</organism>
<evidence type="ECO:0000313" key="3">
    <source>
        <dbReference type="EMBL" id="UTF54150.1"/>
    </source>
</evidence>
<protein>
    <submittedName>
        <fullName evidence="3">TRAM domain-containing protein</fullName>
    </submittedName>
</protein>
<accession>A0A9E7N9Y1</accession>
<feature type="region of interest" description="Disordered" evidence="1">
    <location>
        <begin position="70"/>
        <end position="91"/>
    </location>
</feature>
<sequence>MSVLEKFLSGWHFRTTRPTLTPGTEVDVFLSEFDANNTGVARIGDTVLYVEGASPGHVEKRVRVRITDFDDSGSTGRGEYVETVGESSYTQ</sequence>
<dbReference type="KEGG" id="sawl:NGM29_02375"/>
<dbReference type="AlphaFoldDB" id="A0A9E7N9Y1"/>
<dbReference type="InterPro" id="IPR012340">
    <property type="entry name" value="NA-bd_OB-fold"/>
</dbReference>
<reference evidence="3" key="1">
    <citation type="submission" date="2022-06" db="EMBL/GenBank/DDBJ databases">
        <title>Diverse halophilic archaea isolated from saline environments.</title>
        <authorList>
            <person name="Cui H.-L."/>
        </authorList>
    </citation>
    <scope>NUCLEOTIDE SEQUENCE</scope>
    <source>
        <strain evidence="3">WLHS1</strain>
    </source>
</reference>
<dbReference type="Proteomes" id="UP001056855">
    <property type="component" value="Chromosome"/>
</dbReference>
<dbReference type="GeneID" id="73288855"/>
<dbReference type="RefSeq" id="WP_254158655.1">
    <property type="nucleotide sequence ID" value="NZ_CP100355.1"/>
</dbReference>
<evidence type="ECO:0000256" key="1">
    <source>
        <dbReference type="SAM" id="MobiDB-lite"/>
    </source>
</evidence>
<gene>
    <name evidence="3" type="ORF">NGM29_02375</name>
</gene>
<dbReference type="SUPFAM" id="SSF50249">
    <property type="entry name" value="Nucleic acid-binding proteins"/>
    <property type="match status" value="1"/>
</dbReference>
<evidence type="ECO:0000259" key="2">
    <source>
        <dbReference type="PROSITE" id="PS50926"/>
    </source>
</evidence>